<organism evidence="1 2">
    <name type="scientific">Tagetes erecta</name>
    <name type="common">African marigold</name>
    <dbReference type="NCBI Taxonomy" id="13708"/>
    <lineage>
        <taxon>Eukaryota</taxon>
        <taxon>Viridiplantae</taxon>
        <taxon>Streptophyta</taxon>
        <taxon>Embryophyta</taxon>
        <taxon>Tracheophyta</taxon>
        <taxon>Spermatophyta</taxon>
        <taxon>Magnoliopsida</taxon>
        <taxon>eudicotyledons</taxon>
        <taxon>Gunneridae</taxon>
        <taxon>Pentapetalae</taxon>
        <taxon>asterids</taxon>
        <taxon>campanulids</taxon>
        <taxon>Asterales</taxon>
        <taxon>Asteraceae</taxon>
        <taxon>Asteroideae</taxon>
        <taxon>Heliantheae alliance</taxon>
        <taxon>Tageteae</taxon>
        <taxon>Tagetes</taxon>
    </lineage>
</organism>
<accession>A0AAD8PAT7</accession>
<proteinExistence type="predicted"/>
<evidence type="ECO:0000313" key="1">
    <source>
        <dbReference type="EMBL" id="KAK1438766.1"/>
    </source>
</evidence>
<sequence>MITGVQSPISGLTSFHRYEYDAYRFGTISGSCGYVHPVVSRVIVPDASTNQGDRVWKHVHECHIHSNSCRFLLLYIYHFGCNYWYSYTYLIIALS</sequence>
<dbReference type="EMBL" id="JAUHHV010000001">
    <property type="protein sequence ID" value="KAK1438766.1"/>
    <property type="molecule type" value="Genomic_DNA"/>
</dbReference>
<protein>
    <submittedName>
        <fullName evidence="1">Uncharacterized protein</fullName>
    </submittedName>
</protein>
<gene>
    <name evidence="1" type="ORF">QVD17_04576</name>
</gene>
<keyword evidence="2" id="KW-1185">Reference proteome</keyword>
<reference evidence="1" key="1">
    <citation type="journal article" date="2023" name="bioRxiv">
        <title>Improved chromosome-level genome assembly for marigold (Tagetes erecta).</title>
        <authorList>
            <person name="Jiang F."/>
            <person name="Yuan L."/>
            <person name="Wang S."/>
            <person name="Wang H."/>
            <person name="Xu D."/>
            <person name="Wang A."/>
            <person name="Fan W."/>
        </authorList>
    </citation>
    <scope>NUCLEOTIDE SEQUENCE</scope>
    <source>
        <strain evidence="1">WSJ</strain>
        <tissue evidence="1">Leaf</tissue>
    </source>
</reference>
<name>A0AAD8PAT7_TARER</name>
<dbReference type="Proteomes" id="UP001229421">
    <property type="component" value="Unassembled WGS sequence"/>
</dbReference>
<dbReference type="AlphaFoldDB" id="A0AAD8PAT7"/>
<comment type="caution">
    <text evidence="1">The sequence shown here is derived from an EMBL/GenBank/DDBJ whole genome shotgun (WGS) entry which is preliminary data.</text>
</comment>
<evidence type="ECO:0000313" key="2">
    <source>
        <dbReference type="Proteomes" id="UP001229421"/>
    </source>
</evidence>